<evidence type="ECO:0000259" key="1">
    <source>
        <dbReference type="PROSITE" id="PS50943"/>
    </source>
</evidence>
<dbReference type="CDD" id="cd00093">
    <property type="entry name" value="HTH_XRE"/>
    <property type="match status" value="1"/>
</dbReference>
<dbReference type="OrthoDB" id="513181at2"/>
<dbReference type="PROSITE" id="PS50943">
    <property type="entry name" value="HTH_CROC1"/>
    <property type="match status" value="1"/>
</dbReference>
<dbReference type="SUPFAM" id="SSF47413">
    <property type="entry name" value="lambda repressor-like DNA-binding domains"/>
    <property type="match status" value="1"/>
</dbReference>
<accession>U2T191</accession>
<proteinExistence type="predicted"/>
<dbReference type="AlphaFoldDB" id="U2T191"/>
<keyword evidence="3" id="KW-1185">Reference proteome</keyword>
<dbReference type="SMART" id="SM00530">
    <property type="entry name" value="HTH_XRE"/>
    <property type="match status" value="1"/>
</dbReference>
<name>U2T191_9ACTN</name>
<dbReference type="InterPro" id="IPR010982">
    <property type="entry name" value="Lambda_DNA-bd_dom_sf"/>
</dbReference>
<evidence type="ECO:0000313" key="3">
    <source>
        <dbReference type="Proteomes" id="UP000016638"/>
    </source>
</evidence>
<organism evidence="2 3">
    <name type="scientific">Olsenella profusa F0195</name>
    <dbReference type="NCBI Taxonomy" id="1125712"/>
    <lineage>
        <taxon>Bacteria</taxon>
        <taxon>Bacillati</taxon>
        <taxon>Actinomycetota</taxon>
        <taxon>Coriobacteriia</taxon>
        <taxon>Coriobacteriales</taxon>
        <taxon>Atopobiaceae</taxon>
        <taxon>Olsenella</taxon>
    </lineage>
</organism>
<dbReference type="GO" id="GO:0003677">
    <property type="term" value="F:DNA binding"/>
    <property type="evidence" value="ECO:0007669"/>
    <property type="project" value="UniProtKB-KW"/>
</dbReference>
<feature type="domain" description="HTH cro/C1-type" evidence="1">
    <location>
        <begin position="18"/>
        <end position="73"/>
    </location>
</feature>
<dbReference type="Proteomes" id="UP000016638">
    <property type="component" value="Unassembled WGS sequence"/>
</dbReference>
<dbReference type="EMBL" id="AWEZ01000062">
    <property type="protein sequence ID" value="ERL06814.1"/>
    <property type="molecule type" value="Genomic_DNA"/>
</dbReference>
<dbReference type="PATRIC" id="fig|1125712.3.peg.1920"/>
<dbReference type="InterPro" id="IPR001387">
    <property type="entry name" value="Cro/C1-type_HTH"/>
</dbReference>
<reference evidence="2 3" key="1">
    <citation type="submission" date="2013-08" db="EMBL/GenBank/DDBJ databases">
        <authorList>
            <person name="Durkin A.S."/>
            <person name="Haft D.R."/>
            <person name="McCorrison J."/>
            <person name="Torralba M."/>
            <person name="Gillis M."/>
            <person name="Haft D.H."/>
            <person name="Methe B."/>
            <person name="Sutton G."/>
            <person name="Nelson K.E."/>
        </authorList>
    </citation>
    <scope>NUCLEOTIDE SEQUENCE [LARGE SCALE GENOMIC DNA]</scope>
    <source>
        <strain evidence="2 3">F0195</strain>
    </source>
</reference>
<dbReference type="Gene3D" id="1.10.260.40">
    <property type="entry name" value="lambda repressor-like DNA-binding domains"/>
    <property type="match status" value="1"/>
</dbReference>
<dbReference type="Pfam" id="PF13443">
    <property type="entry name" value="HTH_26"/>
    <property type="match status" value="1"/>
</dbReference>
<sequence>MGTRTAKRGHGMDIGRAIRDKAREAGVTQAELCRATGLSDGYMSMLMNSKIDDPQVKKVHAIAHAMGCTVDELIALAERYGG</sequence>
<protein>
    <submittedName>
        <fullName evidence="2">Cro/C1-type HTH DNA-binding domain protein</fullName>
    </submittedName>
</protein>
<gene>
    <name evidence="2" type="ORF">HMPREF1316_0496</name>
</gene>
<comment type="caution">
    <text evidence="2">The sequence shown here is derived from an EMBL/GenBank/DDBJ whole genome shotgun (WGS) entry which is preliminary data.</text>
</comment>
<dbReference type="STRING" id="1125712.HMPREF1316_0496"/>
<keyword evidence="2" id="KW-0238">DNA-binding</keyword>
<evidence type="ECO:0000313" key="2">
    <source>
        <dbReference type="EMBL" id="ERL06814.1"/>
    </source>
</evidence>